<sequence>MICESCGGSGKYNQSYICYGCAGTGESHPEQIQLRCIKQLEKYSYEPGDHCTAWLTTPALITKEARYLVRNWRLKREYALLERQVKEYFKVIPK</sequence>
<gene>
    <name evidence="1" type="ORF">DET56_109305</name>
</gene>
<proteinExistence type="predicted"/>
<evidence type="ECO:0000313" key="2">
    <source>
        <dbReference type="Proteomes" id="UP000247078"/>
    </source>
</evidence>
<name>A0A855Y538_9BACL</name>
<dbReference type="AlphaFoldDB" id="A0A855Y538"/>
<comment type="caution">
    <text evidence="1">The sequence shown here is derived from an EMBL/GenBank/DDBJ whole genome shotgun (WGS) entry which is preliminary data.</text>
</comment>
<dbReference type="Proteomes" id="UP000247078">
    <property type="component" value="Unassembled WGS sequence"/>
</dbReference>
<organism evidence="1 2">
    <name type="scientific">Paenibacillus pabuli</name>
    <dbReference type="NCBI Taxonomy" id="1472"/>
    <lineage>
        <taxon>Bacteria</taxon>
        <taxon>Bacillati</taxon>
        <taxon>Bacillota</taxon>
        <taxon>Bacilli</taxon>
        <taxon>Bacillales</taxon>
        <taxon>Paenibacillaceae</taxon>
        <taxon>Paenibacillus</taxon>
    </lineage>
</organism>
<dbReference type="EMBL" id="QGTZ01000009">
    <property type="protein sequence ID" value="PWW37418.1"/>
    <property type="molecule type" value="Genomic_DNA"/>
</dbReference>
<accession>A0A855Y538</accession>
<protein>
    <submittedName>
        <fullName evidence="1">Uncharacterized protein</fullName>
    </submittedName>
</protein>
<reference evidence="1 2" key="1">
    <citation type="submission" date="2018-05" db="EMBL/GenBank/DDBJ databases">
        <title>Freshwater and sediment microbial communities from various areas in North America, analyzing microbe dynamics in response to fracking.</title>
        <authorList>
            <person name="Lamendella R."/>
        </authorList>
    </citation>
    <scope>NUCLEOTIDE SEQUENCE [LARGE SCALE GENOMIC DNA]</scope>
    <source>
        <strain evidence="1 2">DB-3</strain>
    </source>
</reference>
<evidence type="ECO:0000313" key="1">
    <source>
        <dbReference type="EMBL" id="PWW37418.1"/>
    </source>
</evidence>